<organism evidence="1">
    <name type="scientific">Desulfobacca acetoxidans</name>
    <dbReference type="NCBI Taxonomy" id="60893"/>
    <lineage>
        <taxon>Bacteria</taxon>
        <taxon>Pseudomonadati</taxon>
        <taxon>Thermodesulfobacteriota</taxon>
        <taxon>Desulfobaccia</taxon>
        <taxon>Desulfobaccales</taxon>
        <taxon>Desulfobaccaceae</taxon>
        <taxon>Desulfobacca</taxon>
    </lineage>
</organism>
<reference evidence="1" key="1">
    <citation type="journal article" date="2020" name="mSystems">
        <title>Genome- and Community-Level Interaction Insights into Carbon Utilization and Element Cycling Functions of Hydrothermarchaeota in Hydrothermal Sediment.</title>
        <authorList>
            <person name="Zhou Z."/>
            <person name="Liu Y."/>
            <person name="Xu W."/>
            <person name="Pan J."/>
            <person name="Luo Z.H."/>
            <person name="Li M."/>
        </authorList>
    </citation>
    <scope>NUCLEOTIDE SEQUENCE [LARGE SCALE GENOMIC DNA]</scope>
    <source>
        <strain evidence="1">SpSt-897</strain>
    </source>
</reference>
<dbReference type="Pfam" id="PF11306">
    <property type="entry name" value="DUF3108"/>
    <property type="match status" value="1"/>
</dbReference>
<comment type="caution">
    <text evidence="1">The sequence shown here is derived from an EMBL/GenBank/DDBJ whole genome shotgun (WGS) entry which is preliminary data.</text>
</comment>
<gene>
    <name evidence="1" type="ORF">ENW96_00485</name>
</gene>
<accession>A0A7C3Z8K2</accession>
<name>A0A7C3Z8K2_9BACT</name>
<sequence length="284" mass="32709">MDVNREPLRRPASQPNPSRKIRLTLVAVLLLLVLALPDLAAVQDTREMGKVLEELHYQVDVWVWRDAVDTKVRFLEVGPGRYQAEIDGRTQGLLSLITGNWKGRMSSEMEYSQGKLQPLVYREISYRKGKKRVMEYRFNYAQKKVELWKQEGDEPPVKKWESALTGPIYDPLTFFYNRRVTGATFDEKGGENIKFHGIPYPKEDEITLRVGDKTPEGRKIMLELGNRIFKDERSQVFAYLDAEGVPTKAWTQVLKFGTVDIKLLPGGKRLKREEIKAAPKQAEN</sequence>
<proteinExistence type="predicted"/>
<dbReference type="EMBL" id="DTMF01000016">
    <property type="protein sequence ID" value="HGF32853.1"/>
    <property type="molecule type" value="Genomic_DNA"/>
</dbReference>
<evidence type="ECO:0000313" key="1">
    <source>
        <dbReference type="EMBL" id="HGF32853.1"/>
    </source>
</evidence>
<dbReference type="InterPro" id="IPR021457">
    <property type="entry name" value="DUF3108"/>
</dbReference>
<dbReference type="AlphaFoldDB" id="A0A7C3Z8K2"/>
<protein>
    <submittedName>
        <fullName evidence="1">DUF3108 domain-containing protein</fullName>
    </submittedName>
</protein>